<organism evidence="2 3">
    <name type="scientific">Kouleothrix aurantiaca</name>
    <dbReference type="NCBI Taxonomy" id="186479"/>
    <lineage>
        <taxon>Bacteria</taxon>
        <taxon>Bacillati</taxon>
        <taxon>Chloroflexota</taxon>
        <taxon>Chloroflexia</taxon>
        <taxon>Chloroflexales</taxon>
        <taxon>Roseiflexineae</taxon>
        <taxon>Roseiflexaceae</taxon>
        <taxon>Kouleothrix</taxon>
    </lineage>
</organism>
<feature type="transmembrane region" description="Helical" evidence="1">
    <location>
        <begin position="6"/>
        <end position="25"/>
    </location>
</feature>
<reference evidence="2 3" key="1">
    <citation type="submission" date="2015-09" db="EMBL/GenBank/DDBJ databases">
        <title>Draft genome sequence of Kouleothrix aurantiaca JCM 19913.</title>
        <authorList>
            <person name="Hemp J."/>
        </authorList>
    </citation>
    <scope>NUCLEOTIDE SEQUENCE [LARGE SCALE GENOMIC DNA]</scope>
    <source>
        <strain evidence="2 3">COM-B</strain>
    </source>
</reference>
<comment type="caution">
    <text evidence="2">The sequence shown here is derived from an EMBL/GenBank/DDBJ whole genome shotgun (WGS) entry which is preliminary data.</text>
</comment>
<evidence type="ECO:0008006" key="4">
    <source>
        <dbReference type="Google" id="ProtNLM"/>
    </source>
</evidence>
<keyword evidence="1" id="KW-0812">Transmembrane</keyword>
<evidence type="ECO:0000256" key="1">
    <source>
        <dbReference type="SAM" id="Phobius"/>
    </source>
</evidence>
<evidence type="ECO:0000313" key="2">
    <source>
        <dbReference type="EMBL" id="KPV49795.1"/>
    </source>
</evidence>
<evidence type="ECO:0000313" key="3">
    <source>
        <dbReference type="Proteomes" id="UP000050509"/>
    </source>
</evidence>
<proteinExistence type="predicted"/>
<keyword evidence="1" id="KW-0472">Membrane</keyword>
<sequence>MNYEGLILLYIVIGAGVVFASWAWSRARSDELIERWAQHEGFQLLSSEPRTWFRGPFFWRTSKGQTVYYVRVSDAQGRVQAGWVRCGGAFLGLWSDQVQVEWEA</sequence>
<keyword evidence="1" id="KW-1133">Transmembrane helix</keyword>
<protein>
    <recommendedName>
        <fullName evidence="4">DUF3301 domain-containing protein</fullName>
    </recommendedName>
</protein>
<accession>A0A0P9H7H6</accession>
<dbReference type="AlphaFoldDB" id="A0A0P9H7H6"/>
<gene>
    <name evidence="2" type="ORF">SE17_30590</name>
</gene>
<keyword evidence="3" id="KW-1185">Reference proteome</keyword>
<dbReference type="Proteomes" id="UP000050509">
    <property type="component" value="Unassembled WGS sequence"/>
</dbReference>
<name>A0A0P9H7H6_9CHLR</name>
<dbReference type="EMBL" id="LJCR01001744">
    <property type="protein sequence ID" value="KPV49795.1"/>
    <property type="molecule type" value="Genomic_DNA"/>
</dbReference>